<feature type="signal peptide" evidence="1">
    <location>
        <begin position="1"/>
        <end position="22"/>
    </location>
</feature>
<feature type="domain" description="3-keto-alpha-glucoside-1,2-lyase/3-keto-2-hydroxy-glucal hydratase" evidence="2">
    <location>
        <begin position="26"/>
        <end position="206"/>
    </location>
</feature>
<evidence type="ECO:0000256" key="1">
    <source>
        <dbReference type="SAM" id="SignalP"/>
    </source>
</evidence>
<feature type="chain" id="PRO_5046763121" evidence="1">
    <location>
        <begin position="23"/>
        <end position="209"/>
    </location>
</feature>
<sequence>MKMRLPTSTVFPVLMIIFSCSSPSPTTLFDGSTLTGWEGDANTWRVENGDIVGGSLTETVPHNEFLCTLQPYGDFKLTLKYKLETGGGFTNAGVQFRSVRATEPAYEMIGYQADIGNGYFGSLYDESRRDKVLAGIDSLAGVQLFKPNDWNDYQIIAEGKRIQIFLNGVQTVDYTEEDDAIPQTGLIGLQVHGGGKVKVSYKDIELTEF</sequence>
<reference evidence="3 4" key="1">
    <citation type="journal article" date="2023" name="Microbiol. Resour. Announc.">
        <title>Complete Genome Sequence of Imperialibacter roseus strain P4T.</title>
        <authorList>
            <person name="Tizabi D.R."/>
            <person name="Bachvaroff T."/>
            <person name="Hill R.T."/>
        </authorList>
    </citation>
    <scope>NUCLEOTIDE SEQUENCE [LARGE SCALE GENOMIC DNA]</scope>
    <source>
        <strain evidence="3 4">P4T</strain>
    </source>
</reference>
<dbReference type="InterPro" id="IPR010496">
    <property type="entry name" value="AL/BT2_dom"/>
</dbReference>
<dbReference type="PROSITE" id="PS51257">
    <property type="entry name" value="PROKAR_LIPOPROTEIN"/>
    <property type="match status" value="1"/>
</dbReference>
<keyword evidence="4" id="KW-1185">Reference proteome</keyword>
<organism evidence="3 4">
    <name type="scientific">Imperialibacter roseus</name>
    <dbReference type="NCBI Taxonomy" id="1324217"/>
    <lineage>
        <taxon>Bacteria</taxon>
        <taxon>Pseudomonadati</taxon>
        <taxon>Bacteroidota</taxon>
        <taxon>Cytophagia</taxon>
        <taxon>Cytophagales</taxon>
        <taxon>Flammeovirgaceae</taxon>
        <taxon>Imperialibacter</taxon>
    </lineage>
</organism>
<protein>
    <submittedName>
        <fullName evidence="3">DUF1080 domain-containing protein</fullName>
    </submittedName>
</protein>
<accession>A0ABZ0IIM9</accession>
<proteinExistence type="predicted"/>
<dbReference type="Proteomes" id="UP001302349">
    <property type="component" value="Chromosome"/>
</dbReference>
<dbReference type="EMBL" id="CP136051">
    <property type="protein sequence ID" value="WOK04894.1"/>
    <property type="molecule type" value="Genomic_DNA"/>
</dbReference>
<dbReference type="Gene3D" id="2.60.120.560">
    <property type="entry name" value="Exo-inulinase, domain 1"/>
    <property type="match status" value="1"/>
</dbReference>
<evidence type="ECO:0000313" key="4">
    <source>
        <dbReference type="Proteomes" id="UP001302349"/>
    </source>
</evidence>
<gene>
    <name evidence="3" type="ORF">RT717_17570</name>
</gene>
<keyword evidence="1" id="KW-0732">Signal</keyword>
<dbReference type="Pfam" id="PF06439">
    <property type="entry name" value="3keto-disac_hyd"/>
    <property type="match status" value="1"/>
</dbReference>
<evidence type="ECO:0000313" key="3">
    <source>
        <dbReference type="EMBL" id="WOK04894.1"/>
    </source>
</evidence>
<name>A0ABZ0IIM9_9BACT</name>
<evidence type="ECO:0000259" key="2">
    <source>
        <dbReference type="Pfam" id="PF06439"/>
    </source>
</evidence>
<dbReference type="RefSeq" id="WP_317487692.1">
    <property type="nucleotide sequence ID" value="NZ_CP136051.1"/>
</dbReference>